<evidence type="ECO:0000313" key="6">
    <source>
        <dbReference type="Proteomes" id="UP000005408"/>
    </source>
</evidence>
<dbReference type="Gene3D" id="2.170.300.10">
    <property type="entry name" value="Tie2 ligand-binding domain superfamily"/>
    <property type="match status" value="4"/>
</dbReference>
<dbReference type="InterPro" id="IPR029021">
    <property type="entry name" value="Prot-tyrosine_phosphatase-like"/>
</dbReference>
<dbReference type="InterPro" id="IPR016130">
    <property type="entry name" value="Tyr_Pase_AS"/>
</dbReference>
<sequence length="1261" mass="140096">MNTVNPKCAVILNIYRPKYFLHIHGIIIQSIGLNDMTTTFFFILIFLLFRCFADECKKGTFGNKCIKKCGKCLNITQCHQKNGTCLNGCKPGYQGRRCKRNCILNTYGMNCSMKCGRCKQKQDCNHITGICKKGCKKGFQGDKCNKECDLNTFGKKCTSNCGHCVNNETCNHIDGKCMNGCANGFQRPKCNTECPDGKYGQNCRANCSATCNSCNKKSGFCEYGCKPGWKGDNCETVCPDGFFGRNCVNRCNETCISCNKKSGVCDNGCKPGWEGNYCQNECQEGFFGQNCKQKCQESCNDCNKTSGACENGCKAGWKGIFCQIKCDDWLFGENCAKFCGHCSGYKTCDHVTGICLNGCQPGYMGENCLKKCEPGLFGVNCSSGCGHCLNNKSCHFETGVCFEGCEPGYRGNNCKEKCDDGLFGINCSTPCGHCFDNKTCHHINGSCIKGCDVGYRGIKCTEGCPTGAFGRNCNKTCSINCKNRSICEKDTGHCIDGCAVGWKGDICNKKCDNNMFGENCEQKCGHCANSSTCNPLNGSCLTGCDLGFQGPLCNDECSNGTFGYNCMANCSSFCVDGICDIKSGACKKIEFRAGNRSDNKNNAPFIGIGAGFLVIIIAVVILVVVKRSRRSKTKPKKKTSEKSQCGSEMKITGQANGLKMDNKGETAPVYDGFNSIIPTDSNYSNININTTLDIPIEKLEIVITEKRKNDNEGFRKEYAALSSGELHSCEFGKKPENVPKNRYKTTFPYDHSRVVLDIQSSELSDYINANYIEGANRQKEYIATQGPKSNTLGDFWRMIWQENVSSVVMVTTLVEGEKVKCNKYWPDKDNPVLYGPMQVTLMEEKEYACFTTRQLSVLHKKLKCTRVVTQYHYTAWPDHGVPEPLGLLTFHNHVINTSANNSQSPTIVHCSAGIGRTGTYIALDALFQTGKSTGKVNVAEFVAKMRQNRVSMIQTYEQYITVYLALNESFKAPIKADTMIEFLNKAEKARKNIPVNQNPLHDEFQLLLKTRQNYSKVDDYNSATLDSGDEILPLKKYGLYLSPSTSTRNNYINAITVPSFTNLQHFIVTRYPLEKNALNLLRLLSDHESDTVISMQPLSDIKSAKAWLPTVSSSLKIPPFTVHHRSKSQTDVITHEIQIAHDTAEIRKVMIVEPEVEIQCSGSSVDTSQLRSLVSTVLHLKTKQPITILSSNGTSLCGQFIAVHNVIQQMNMDDRVDVFTAVRQLQIRRPEFCARFEDYETIYQAVMNHYQNSSENIYCNQ</sequence>
<dbReference type="CDD" id="cd00047">
    <property type="entry name" value="PTPc"/>
    <property type="match status" value="1"/>
</dbReference>
<dbReference type="Pfam" id="PF00102">
    <property type="entry name" value="Y_phosphatase"/>
    <property type="match status" value="2"/>
</dbReference>
<evidence type="ECO:0008006" key="7">
    <source>
        <dbReference type="Google" id="ProtNLM"/>
    </source>
</evidence>
<reference evidence="5" key="1">
    <citation type="submission" date="2022-08" db="UniProtKB">
        <authorList>
            <consortium name="EnsemblMetazoa"/>
        </authorList>
    </citation>
    <scope>IDENTIFICATION</scope>
    <source>
        <strain evidence="5">05x7-T-G4-1.051#20</strain>
    </source>
</reference>
<dbReference type="InterPro" id="IPR000242">
    <property type="entry name" value="PTP_cat"/>
</dbReference>
<dbReference type="SMART" id="SM00181">
    <property type="entry name" value="EGF"/>
    <property type="match status" value="11"/>
</dbReference>
<dbReference type="Gene3D" id="3.90.190.10">
    <property type="entry name" value="Protein tyrosine phosphatase superfamily"/>
    <property type="match status" value="2"/>
</dbReference>
<dbReference type="PANTHER" id="PTHR24043:SF8">
    <property type="entry name" value="EGF-LIKE DOMAIN-CONTAINING PROTEIN"/>
    <property type="match status" value="1"/>
</dbReference>
<dbReference type="SUPFAM" id="SSF52799">
    <property type="entry name" value="(Phosphotyrosine protein) phosphatases II"/>
    <property type="match status" value="2"/>
</dbReference>
<dbReference type="InterPro" id="IPR000387">
    <property type="entry name" value="Tyr_Pase_dom"/>
</dbReference>
<accession>A0A8W8P6F5</accession>
<dbReference type="InterPro" id="IPR000742">
    <property type="entry name" value="EGF"/>
</dbReference>
<dbReference type="InterPro" id="IPR042635">
    <property type="entry name" value="MEGF10/SREC1/2-like"/>
</dbReference>
<evidence type="ECO:0000256" key="2">
    <source>
        <dbReference type="SAM" id="Phobius"/>
    </source>
</evidence>
<feature type="domain" description="Tyrosine specific protein phosphatases" evidence="4">
    <location>
        <begin position="885"/>
        <end position="960"/>
    </location>
</feature>
<dbReference type="SMART" id="SM00261">
    <property type="entry name" value="FU"/>
    <property type="match status" value="5"/>
</dbReference>
<keyword evidence="2" id="KW-0812">Transmembrane</keyword>
<dbReference type="SMART" id="SM00194">
    <property type="entry name" value="PTPc"/>
    <property type="match status" value="1"/>
</dbReference>
<feature type="domain" description="Tyrosine-protein phosphatase" evidence="3">
    <location>
        <begin position="1000"/>
        <end position="1249"/>
    </location>
</feature>
<name>A0A8W8P6F5_MAGGI</name>
<dbReference type="InterPro" id="IPR006212">
    <property type="entry name" value="Furin_repeat"/>
</dbReference>
<feature type="transmembrane region" description="Helical" evidence="2">
    <location>
        <begin position="605"/>
        <end position="625"/>
    </location>
</feature>
<protein>
    <recommendedName>
        <fullName evidence="7">Receptor-type tyrosine-protein phosphatase T</fullName>
    </recommendedName>
</protein>
<dbReference type="PROSITE" id="PS50056">
    <property type="entry name" value="TYR_PHOSPHATASE_2"/>
    <property type="match status" value="1"/>
</dbReference>
<dbReference type="InterPro" id="IPR003595">
    <property type="entry name" value="Tyr_Pase_cat"/>
</dbReference>
<evidence type="ECO:0000259" key="3">
    <source>
        <dbReference type="PROSITE" id="PS50055"/>
    </source>
</evidence>
<dbReference type="EnsemblMetazoa" id="G9555.1">
    <property type="protein sequence ID" value="G9555.1:cds"/>
    <property type="gene ID" value="G9555"/>
</dbReference>
<dbReference type="PROSITE" id="PS00383">
    <property type="entry name" value="TYR_PHOSPHATASE_1"/>
    <property type="match status" value="1"/>
</dbReference>
<dbReference type="PROSITE" id="PS50055">
    <property type="entry name" value="TYR_PHOSPHATASE_PTP"/>
    <property type="match status" value="2"/>
</dbReference>
<dbReference type="Proteomes" id="UP000005408">
    <property type="component" value="Unassembled WGS sequence"/>
</dbReference>
<dbReference type="GO" id="GO:0004725">
    <property type="term" value="F:protein tyrosine phosphatase activity"/>
    <property type="evidence" value="ECO:0007669"/>
    <property type="project" value="InterPro"/>
</dbReference>
<dbReference type="SUPFAM" id="SSF57184">
    <property type="entry name" value="Growth factor receptor domain"/>
    <property type="match status" value="1"/>
</dbReference>
<dbReference type="PRINTS" id="PR00700">
    <property type="entry name" value="PRTYPHPHTASE"/>
</dbReference>
<keyword evidence="2" id="KW-1133">Transmembrane helix</keyword>
<keyword evidence="2" id="KW-0472">Membrane</keyword>
<evidence type="ECO:0000259" key="4">
    <source>
        <dbReference type="PROSITE" id="PS50056"/>
    </source>
</evidence>
<proteinExistence type="predicted"/>
<dbReference type="SMART" id="SM00404">
    <property type="entry name" value="PTPc_motif"/>
    <property type="match status" value="2"/>
</dbReference>
<feature type="domain" description="Tyrosine-protein phosphatase" evidence="3">
    <location>
        <begin position="714"/>
        <end position="969"/>
    </location>
</feature>
<keyword evidence="6" id="KW-1185">Reference proteome</keyword>
<dbReference type="InterPro" id="IPR009030">
    <property type="entry name" value="Growth_fac_rcpt_cys_sf"/>
</dbReference>
<organism evidence="5 6">
    <name type="scientific">Magallana gigas</name>
    <name type="common">Pacific oyster</name>
    <name type="synonym">Crassostrea gigas</name>
    <dbReference type="NCBI Taxonomy" id="29159"/>
    <lineage>
        <taxon>Eukaryota</taxon>
        <taxon>Metazoa</taxon>
        <taxon>Spiralia</taxon>
        <taxon>Lophotrochozoa</taxon>
        <taxon>Mollusca</taxon>
        <taxon>Bivalvia</taxon>
        <taxon>Autobranchia</taxon>
        <taxon>Pteriomorphia</taxon>
        <taxon>Ostreida</taxon>
        <taxon>Ostreoidea</taxon>
        <taxon>Ostreidae</taxon>
        <taxon>Magallana</taxon>
    </lineage>
</organism>
<dbReference type="FunFam" id="3.90.190.10:FF:000062">
    <property type="entry name" value="Receptor-type tyrosine-protein phosphatase kappa"/>
    <property type="match status" value="1"/>
</dbReference>
<feature type="transmembrane region" description="Helical" evidence="2">
    <location>
        <begin position="26"/>
        <end position="49"/>
    </location>
</feature>
<keyword evidence="1" id="KW-0245">EGF-like domain</keyword>
<dbReference type="PANTHER" id="PTHR24043">
    <property type="entry name" value="SCAVENGER RECEPTOR CLASS F"/>
    <property type="match status" value="1"/>
</dbReference>
<evidence type="ECO:0000313" key="5">
    <source>
        <dbReference type="EnsemblMetazoa" id="G9555.1:cds"/>
    </source>
</evidence>
<dbReference type="GO" id="GO:0005044">
    <property type="term" value="F:scavenger receptor activity"/>
    <property type="evidence" value="ECO:0007669"/>
    <property type="project" value="InterPro"/>
</dbReference>
<evidence type="ECO:0000256" key="1">
    <source>
        <dbReference type="ARBA" id="ARBA00022536"/>
    </source>
</evidence>
<dbReference type="AlphaFoldDB" id="A0A8W8P6F5"/>